<gene>
    <name evidence="2" type="ORF">HA222_04055</name>
</gene>
<feature type="transmembrane region" description="Helical" evidence="1">
    <location>
        <begin position="14"/>
        <end position="36"/>
    </location>
</feature>
<reference evidence="3" key="1">
    <citation type="journal article" date="2020" name="bioRxiv">
        <title>A rank-normalized archaeal taxonomy based on genome phylogeny resolves widespread incomplete and uneven classifications.</title>
        <authorList>
            <person name="Rinke C."/>
            <person name="Chuvochina M."/>
            <person name="Mussig A.J."/>
            <person name="Chaumeil P.-A."/>
            <person name="Waite D.W."/>
            <person name="Whitman W.B."/>
            <person name="Parks D.H."/>
            <person name="Hugenholtz P."/>
        </authorList>
    </citation>
    <scope>NUCLEOTIDE SEQUENCE [LARGE SCALE GENOMIC DNA]</scope>
</reference>
<feature type="non-terminal residue" evidence="2">
    <location>
        <position position="93"/>
    </location>
</feature>
<dbReference type="Proteomes" id="UP000590964">
    <property type="component" value="Unassembled WGS sequence"/>
</dbReference>
<keyword evidence="1" id="KW-0812">Transmembrane</keyword>
<feature type="transmembrane region" description="Helical" evidence="1">
    <location>
        <begin position="43"/>
        <end position="63"/>
    </location>
</feature>
<protein>
    <submittedName>
        <fullName evidence="2">Uncharacterized protein</fullName>
    </submittedName>
</protein>
<dbReference type="EMBL" id="DUFW01000072">
    <property type="protein sequence ID" value="HIH21801.1"/>
    <property type="molecule type" value="Genomic_DNA"/>
</dbReference>
<evidence type="ECO:0000256" key="1">
    <source>
        <dbReference type="SAM" id="Phobius"/>
    </source>
</evidence>
<keyword evidence="1" id="KW-0472">Membrane</keyword>
<evidence type="ECO:0000313" key="3">
    <source>
        <dbReference type="Proteomes" id="UP000590964"/>
    </source>
</evidence>
<keyword evidence="1" id="KW-1133">Transmembrane helix</keyword>
<dbReference type="AlphaFoldDB" id="A0A7J4JVK5"/>
<comment type="caution">
    <text evidence="2">The sequence shown here is derived from an EMBL/GenBank/DDBJ whole genome shotgun (WGS) entry which is preliminary data.</text>
</comment>
<organism evidence="2 3">
    <name type="scientific">Candidatus Iainarchaeum sp</name>
    <dbReference type="NCBI Taxonomy" id="3101447"/>
    <lineage>
        <taxon>Archaea</taxon>
        <taxon>Candidatus Iainarchaeota</taxon>
        <taxon>Candidatus Iainarchaeia</taxon>
        <taxon>Candidatus Iainarchaeales</taxon>
        <taxon>Candidatus Iainarchaeaceae</taxon>
        <taxon>Candidatus Iainarchaeum</taxon>
    </lineage>
</organism>
<proteinExistence type="predicted"/>
<accession>A0A7J4JVK5</accession>
<name>A0A7J4JVK5_9ARCH</name>
<sequence length="93" mass="10537">MAFFRNFLEFRNEVLVIFIALAAFAFFVLIAMPTLWQKIWKNVFLALEIVGLLLFASLLPAILKKPGLYVLDFKAGLAIVSKTAFQILLAFLL</sequence>
<evidence type="ECO:0000313" key="2">
    <source>
        <dbReference type="EMBL" id="HIH21801.1"/>
    </source>
</evidence>